<evidence type="ECO:0000259" key="8">
    <source>
        <dbReference type="PROSITE" id="PS51755"/>
    </source>
</evidence>
<dbReference type="CDD" id="cd00383">
    <property type="entry name" value="trans_reg_C"/>
    <property type="match status" value="1"/>
</dbReference>
<evidence type="ECO:0000256" key="5">
    <source>
        <dbReference type="PROSITE-ProRule" id="PRU00169"/>
    </source>
</evidence>
<dbReference type="Pfam" id="PF00072">
    <property type="entry name" value="Response_reg"/>
    <property type="match status" value="1"/>
</dbReference>
<dbReference type="SUPFAM" id="SSF52172">
    <property type="entry name" value="CheY-like"/>
    <property type="match status" value="1"/>
</dbReference>
<evidence type="ECO:0000256" key="3">
    <source>
        <dbReference type="ARBA" id="ARBA00023125"/>
    </source>
</evidence>
<dbReference type="Proteomes" id="UP001160499">
    <property type="component" value="Unassembled WGS sequence"/>
</dbReference>
<reference evidence="9 10" key="1">
    <citation type="submission" date="2023-04" db="EMBL/GenBank/DDBJ databases">
        <title>Forest soil microbial communities from Buena Vista Peninsula, Colon Province, Panama.</title>
        <authorList>
            <person name="Bouskill N."/>
        </authorList>
    </citation>
    <scope>NUCLEOTIDE SEQUENCE [LARGE SCALE GENOMIC DNA]</scope>
    <source>
        <strain evidence="9 10">GGS1</strain>
    </source>
</reference>
<evidence type="ECO:0000256" key="4">
    <source>
        <dbReference type="ARBA" id="ARBA00023163"/>
    </source>
</evidence>
<dbReference type="InterPro" id="IPR016032">
    <property type="entry name" value="Sig_transdc_resp-reg_C-effctor"/>
</dbReference>
<keyword evidence="10" id="KW-1185">Reference proteome</keyword>
<keyword evidence="1 5" id="KW-0597">Phosphoprotein</keyword>
<evidence type="ECO:0000259" key="7">
    <source>
        <dbReference type="PROSITE" id="PS50110"/>
    </source>
</evidence>
<keyword evidence="3 6" id="KW-0238">DNA-binding</keyword>
<feature type="domain" description="Response regulatory" evidence="7">
    <location>
        <begin position="8"/>
        <end position="122"/>
    </location>
</feature>
<feature type="modified residue" description="4-aspartylphosphate" evidence="5">
    <location>
        <position position="57"/>
    </location>
</feature>
<protein>
    <submittedName>
        <fullName evidence="9">DNA-binding response OmpR family regulator</fullName>
    </submittedName>
</protein>
<sequence>MVGSMCAHVLVAEDDIRQATVIRRYLEREGHTALVVHDGRAAIDEARRRPPDLLVLDVMMPVVDGLDVCRILRGESSGLPVLMLTARATEEDLLLGLDLGADDYMTKPYSPRELMARIRTLLRRSRRTGGAAVPDDRRPTDPVLRAGALSVDPVRHTVHLGGRQVECTPGEFEVLAVMAAEPERVFTRRQLLTRTRGSDRFITERSIDVHILNLRKKLEADPKQPVLLLTVFGVGYKMADGPGFHPEADPRAY</sequence>
<evidence type="ECO:0000313" key="9">
    <source>
        <dbReference type="EMBL" id="MDH6221698.1"/>
    </source>
</evidence>
<organism evidence="9 10">
    <name type="scientific">Streptomyces pseudovenezuelae</name>
    <dbReference type="NCBI Taxonomy" id="67350"/>
    <lineage>
        <taxon>Bacteria</taxon>
        <taxon>Bacillati</taxon>
        <taxon>Actinomycetota</taxon>
        <taxon>Actinomycetes</taxon>
        <taxon>Kitasatosporales</taxon>
        <taxon>Streptomycetaceae</taxon>
        <taxon>Streptomyces</taxon>
        <taxon>Streptomyces aurantiacus group</taxon>
    </lineage>
</organism>
<dbReference type="PROSITE" id="PS51755">
    <property type="entry name" value="OMPR_PHOB"/>
    <property type="match status" value="1"/>
</dbReference>
<evidence type="ECO:0000313" key="10">
    <source>
        <dbReference type="Proteomes" id="UP001160499"/>
    </source>
</evidence>
<dbReference type="InterPro" id="IPR001789">
    <property type="entry name" value="Sig_transdc_resp-reg_receiver"/>
</dbReference>
<dbReference type="Pfam" id="PF00486">
    <property type="entry name" value="Trans_reg_C"/>
    <property type="match status" value="1"/>
</dbReference>
<feature type="domain" description="OmpR/PhoB-type" evidence="8">
    <location>
        <begin position="141"/>
        <end position="240"/>
    </location>
</feature>
<evidence type="ECO:0000256" key="6">
    <source>
        <dbReference type="PROSITE-ProRule" id="PRU01091"/>
    </source>
</evidence>
<dbReference type="InterPro" id="IPR001867">
    <property type="entry name" value="OmpR/PhoB-type_DNA-bd"/>
</dbReference>
<dbReference type="SMART" id="SM00862">
    <property type="entry name" value="Trans_reg_C"/>
    <property type="match status" value="1"/>
</dbReference>
<dbReference type="CDD" id="cd17574">
    <property type="entry name" value="REC_OmpR"/>
    <property type="match status" value="1"/>
</dbReference>
<evidence type="ECO:0000256" key="2">
    <source>
        <dbReference type="ARBA" id="ARBA00023015"/>
    </source>
</evidence>
<evidence type="ECO:0000256" key="1">
    <source>
        <dbReference type="ARBA" id="ARBA00022553"/>
    </source>
</evidence>
<dbReference type="Gene3D" id="1.10.10.10">
    <property type="entry name" value="Winged helix-like DNA-binding domain superfamily/Winged helix DNA-binding domain"/>
    <property type="match status" value="1"/>
</dbReference>
<dbReference type="InterPro" id="IPR039420">
    <property type="entry name" value="WalR-like"/>
</dbReference>
<dbReference type="SMART" id="SM00448">
    <property type="entry name" value="REC"/>
    <property type="match status" value="1"/>
</dbReference>
<dbReference type="PANTHER" id="PTHR48111">
    <property type="entry name" value="REGULATOR OF RPOS"/>
    <property type="match status" value="1"/>
</dbReference>
<dbReference type="EMBL" id="JARXVH010000025">
    <property type="protein sequence ID" value="MDH6221698.1"/>
    <property type="molecule type" value="Genomic_DNA"/>
</dbReference>
<feature type="DNA-binding region" description="OmpR/PhoB-type" evidence="6">
    <location>
        <begin position="141"/>
        <end position="240"/>
    </location>
</feature>
<accession>A0ABT6LZN1</accession>
<dbReference type="Gene3D" id="3.40.50.2300">
    <property type="match status" value="1"/>
</dbReference>
<keyword evidence="4" id="KW-0804">Transcription</keyword>
<comment type="caution">
    <text evidence="9">The sequence shown here is derived from an EMBL/GenBank/DDBJ whole genome shotgun (WGS) entry which is preliminary data.</text>
</comment>
<name>A0ABT6LZN1_9ACTN</name>
<proteinExistence type="predicted"/>
<dbReference type="Gene3D" id="6.10.250.690">
    <property type="match status" value="1"/>
</dbReference>
<dbReference type="InterPro" id="IPR011006">
    <property type="entry name" value="CheY-like_superfamily"/>
</dbReference>
<dbReference type="PANTHER" id="PTHR48111:SF4">
    <property type="entry name" value="DNA-BINDING DUAL TRANSCRIPTIONAL REGULATOR OMPR"/>
    <property type="match status" value="1"/>
</dbReference>
<dbReference type="PROSITE" id="PS50110">
    <property type="entry name" value="RESPONSE_REGULATORY"/>
    <property type="match status" value="1"/>
</dbReference>
<keyword evidence="2" id="KW-0805">Transcription regulation</keyword>
<dbReference type="InterPro" id="IPR036388">
    <property type="entry name" value="WH-like_DNA-bd_sf"/>
</dbReference>
<gene>
    <name evidence="9" type="ORF">M2283_009045</name>
</gene>
<dbReference type="SUPFAM" id="SSF46894">
    <property type="entry name" value="C-terminal effector domain of the bipartite response regulators"/>
    <property type="match status" value="1"/>
</dbReference>
<dbReference type="GO" id="GO:0003677">
    <property type="term" value="F:DNA binding"/>
    <property type="evidence" value="ECO:0007669"/>
    <property type="project" value="UniProtKB-KW"/>
</dbReference>